<dbReference type="AlphaFoldDB" id="A0A8X6SD36"/>
<organism evidence="3 4">
    <name type="scientific">Trichonephila clavipes</name>
    <name type="common">Golden silk orbweaver</name>
    <name type="synonym">Nephila clavipes</name>
    <dbReference type="NCBI Taxonomy" id="2585209"/>
    <lineage>
        <taxon>Eukaryota</taxon>
        <taxon>Metazoa</taxon>
        <taxon>Ecdysozoa</taxon>
        <taxon>Arthropoda</taxon>
        <taxon>Chelicerata</taxon>
        <taxon>Arachnida</taxon>
        <taxon>Araneae</taxon>
        <taxon>Araneomorphae</taxon>
        <taxon>Entelegynae</taxon>
        <taxon>Araneoidea</taxon>
        <taxon>Nephilidae</taxon>
        <taxon>Trichonephila</taxon>
    </lineage>
</organism>
<evidence type="ECO:0000313" key="3">
    <source>
        <dbReference type="EMBL" id="GFY09208.1"/>
    </source>
</evidence>
<feature type="domain" description="Transposase Tc1-like" evidence="2">
    <location>
        <begin position="28"/>
        <end position="96"/>
    </location>
</feature>
<comment type="caution">
    <text evidence="3">The sequence shown here is derived from an EMBL/GenBank/DDBJ whole genome shotgun (WGS) entry which is preliminary data.</text>
</comment>
<evidence type="ECO:0000256" key="1">
    <source>
        <dbReference type="SAM" id="MobiDB-lite"/>
    </source>
</evidence>
<dbReference type="InterPro" id="IPR002492">
    <property type="entry name" value="Transposase_Tc1-like"/>
</dbReference>
<dbReference type="InterPro" id="IPR052338">
    <property type="entry name" value="Transposase_5"/>
</dbReference>
<feature type="region of interest" description="Disordered" evidence="1">
    <location>
        <begin position="7"/>
        <end position="26"/>
    </location>
</feature>
<keyword evidence="4" id="KW-1185">Reference proteome</keyword>
<name>A0A8X6SD36_TRICX</name>
<dbReference type="GO" id="GO:0003677">
    <property type="term" value="F:DNA binding"/>
    <property type="evidence" value="ECO:0007669"/>
    <property type="project" value="InterPro"/>
</dbReference>
<dbReference type="Pfam" id="PF01498">
    <property type="entry name" value="HTH_Tnp_Tc3_2"/>
    <property type="match status" value="1"/>
</dbReference>
<sequence>MIAYKKCGNVTSGKHNSGRKRKLTDRDKRVLTRIVARKRNQSLSQITSEVNSHLCNPISARTVQRELHASNLYGRVGIRKPLVTARHALQRRQWCKHTDSGPHNSGNKSSGLDESTFTLFQTTGRVYVWRTPKEAFTPECIMPTVKHGGGSLMVWGGAISWRGLGSLVTLHGKVKAAHYVNILGDQVHPFVQTSFPGECPLYQDDNAPIHTAKIVQEWFAEYEGEVGHLD</sequence>
<reference evidence="3" key="1">
    <citation type="submission" date="2020-08" db="EMBL/GenBank/DDBJ databases">
        <title>Multicomponent nature underlies the extraordinary mechanical properties of spider dragline silk.</title>
        <authorList>
            <person name="Kono N."/>
            <person name="Nakamura H."/>
            <person name="Mori M."/>
            <person name="Yoshida Y."/>
            <person name="Ohtoshi R."/>
            <person name="Malay A.D."/>
            <person name="Moran D.A.P."/>
            <person name="Tomita M."/>
            <person name="Numata K."/>
            <person name="Arakawa K."/>
        </authorList>
    </citation>
    <scope>NUCLEOTIDE SEQUENCE</scope>
</reference>
<accession>A0A8X6SD36</accession>
<protein>
    <submittedName>
        <fullName evidence="3">Transposable element Tcb1 transposase</fullName>
    </submittedName>
</protein>
<dbReference type="GO" id="GO:0006313">
    <property type="term" value="P:DNA transposition"/>
    <property type="evidence" value="ECO:0007669"/>
    <property type="project" value="InterPro"/>
</dbReference>
<feature type="compositionally biased region" description="Polar residues" evidence="1">
    <location>
        <begin position="101"/>
        <end position="114"/>
    </location>
</feature>
<evidence type="ECO:0000313" key="4">
    <source>
        <dbReference type="Proteomes" id="UP000887159"/>
    </source>
</evidence>
<dbReference type="EMBL" id="BMAU01021287">
    <property type="protein sequence ID" value="GFY09208.1"/>
    <property type="molecule type" value="Genomic_DNA"/>
</dbReference>
<gene>
    <name evidence="3" type="ORF">TNCV_2991261</name>
</gene>
<feature type="region of interest" description="Disordered" evidence="1">
    <location>
        <begin position="93"/>
        <end position="114"/>
    </location>
</feature>
<evidence type="ECO:0000259" key="2">
    <source>
        <dbReference type="Pfam" id="PF01498"/>
    </source>
</evidence>
<proteinExistence type="predicted"/>
<dbReference type="InterPro" id="IPR036397">
    <property type="entry name" value="RNaseH_sf"/>
</dbReference>
<dbReference type="Proteomes" id="UP000887159">
    <property type="component" value="Unassembled WGS sequence"/>
</dbReference>
<dbReference type="PANTHER" id="PTHR23022">
    <property type="entry name" value="TRANSPOSABLE ELEMENT-RELATED"/>
    <property type="match status" value="1"/>
</dbReference>
<dbReference type="PANTHER" id="PTHR23022:SF135">
    <property type="entry name" value="SI:DKEY-77F5.3"/>
    <property type="match status" value="1"/>
</dbReference>
<dbReference type="GO" id="GO:0015074">
    <property type="term" value="P:DNA integration"/>
    <property type="evidence" value="ECO:0007669"/>
    <property type="project" value="InterPro"/>
</dbReference>
<dbReference type="Gene3D" id="3.30.420.10">
    <property type="entry name" value="Ribonuclease H-like superfamily/Ribonuclease H"/>
    <property type="match status" value="1"/>
</dbReference>